<evidence type="ECO:0000313" key="2">
    <source>
        <dbReference type="EMBL" id="MBV6341835.1"/>
    </source>
</evidence>
<dbReference type="InterPro" id="IPR007138">
    <property type="entry name" value="ABM_dom"/>
</dbReference>
<dbReference type="PROSITE" id="PS51725">
    <property type="entry name" value="ABM"/>
    <property type="match status" value="1"/>
</dbReference>
<dbReference type="InterPro" id="IPR050744">
    <property type="entry name" value="AI-2_Isomerase_LsrG"/>
</dbReference>
<comment type="caution">
    <text evidence="2">The sequence shown here is derived from an EMBL/GenBank/DDBJ whole genome shotgun (WGS) entry which is preliminary data.</text>
</comment>
<proteinExistence type="predicted"/>
<evidence type="ECO:0000259" key="1">
    <source>
        <dbReference type="PROSITE" id="PS51725"/>
    </source>
</evidence>
<keyword evidence="3" id="KW-1185">Reference proteome</keyword>
<feature type="domain" description="ABM" evidence="1">
    <location>
        <begin position="2"/>
        <end position="90"/>
    </location>
</feature>
<dbReference type="RefSeq" id="WP_255317206.1">
    <property type="nucleotide sequence ID" value="NZ_JABXWD010000156.1"/>
</dbReference>
<dbReference type="SUPFAM" id="SSF54909">
    <property type="entry name" value="Dimeric alpha+beta barrel"/>
    <property type="match status" value="1"/>
</dbReference>
<name>A0ABS6RYV9_9BACT</name>
<reference evidence="2 3" key="1">
    <citation type="journal article" date="2020" name="J Geophys Res Biogeosci">
        <title>Magnetotaxis as an Adaptation to Enable Bacterial Shuttling of Microbial Sulfur and Sulfur Cycling Across Aquatic Oxic#Anoxic Interfaces.</title>
        <authorList>
            <person name="Li J."/>
            <person name="Liu P."/>
            <person name="Wang J."/>
            <person name="Roberts A.P."/>
            <person name="Pan Y."/>
        </authorList>
    </citation>
    <scope>NUCLEOTIDE SEQUENCE [LARGE SCALE GENOMIC DNA]</scope>
    <source>
        <strain evidence="2 3">MYR-1_YQ</strain>
    </source>
</reference>
<dbReference type="Gene3D" id="3.30.70.100">
    <property type="match status" value="1"/>
</dbReference>
<keyword evidence="2" id="KW-0560">Oxidoreductase</keyword>
<dbReference type="EMBL" id="JABXWD010000156">
    <property type="protein sequence ID" value="MBV6341835.1"/>
    <property type="molecule type" value="Genomic_DNA"/>
</dbReference>
<sequence length="102" mass="11755">MIVTSVTVWVKPEHVDDFIAATRANHEGSVKEPGNIRFDVLQGIKDPTQFLLYEAYESEEAAAEHKNTAHYKTWRDTVEPWMAKPRQGVPHRVVSPQERAKW</sequence>
<keyword evidence="2" id="KW-0503">Monooxygenase</keyword>
<evidence type="ECO:0000313" key="3">
    <source>
        <dbReference type="Proteomes" id="UP001196980"/>
    </source>
</evidence>
<dbReference type="PANTHER" id="PTHR33336">
    <property type="entry name" value="QUINOL MONOOXYGENASE YGIN-RELATED"/>
    <property type="match status" value="1"/>
</dbReference>
<accession>A0ABS6RYV9</accession>
<dbReference type="InterPro" id="IPR011008">
    <property type="entry name" value="Dimeric_a/b-barrel"/>
</dbReference>
<dbReference type="Proteomes" id="UP001196980">
    <property type="component" value="Unassembled WGS sequence"/>
</dbReference>
<protein>
    <submittedName>
        <fullName evidence="2">Antibiotic biosynthesis monooxygenase</fullName>
    </submittedName>
</protein>
<organism evidence="2 3">
    <name type="scientific">Candidatus Magnetobacterium casense</name>
    <dbReference type="NCBI Taxonomy" id="1455061"/>
    <lineage>
        <taxon>Bacteria</taxon>
        <taxon>Pseudomonadati</taxon>
        <taxon>Nitrospirota</taxon>
        <taxon>Thermodesulfovibrionia</taxon>
        <taxon>Thermodesulfovibrionales</taxon>
        <taxon>Candidatus Magnetobacteriaceae</taxon>
        <taxon>Candidatus Magnetobacterium</taxon>
    </lineage>
</organism>
<dbReference type="PANTHER" id="PTHR33336:SF1">
    <property type="entry name" value="(4S)-4-HYDROXY-5-PHOSPHONOOXYPENTANE-2,3-DIONE ISOMERASE"/>
    <property type="match status" value="1"/>
</dbReference>
<gene>
    <name evidence="2" type="ORF">HWQ67_09580</name>
</gene>
<dbReference type="GO" id="GO:0004497">
    <property type="term" value="F:monooxygenase activity"/>
    <property type="evidence" value="ECO:0007669"/>
    <property type="project" value="UniProtKB-KW"/>
</dbReference>
<dbReference type="Pfam" id="PF03992">
    <property type="entry name" value="ABM"/>
    <property type="match status" value="1"/>
</dbReference>